<sequence length="1188" mass="136689">MPLLQNKKKIRKLFDNMDLQQEFNNILLFVSEICEVPYAFISFNDTVGLTVKAKIGVNFITVPHDIVEFNENIIRENKISIISGINKSICNPSDHLNSLGTHLDFFVGLPICINKNLVVGTFCIMDSKPKKLSPIQLKALNNAVLQIQSLLKLHIQKEELQNKMKEKENQFQSFIDNSKEILYELNQDGIITFVSKNWEFYLGHQPNEVIGKKNILMLHPDDVEMCIAFFKTIDLGAIKNEMTYRVLHKDGHYVWHATSIKLSIKGGEKKYIGNCRDITKYIEAQQKIILQKEFYEKILDRLPTDVAVFDSNYRYTYLNPAAIKNDELRKFIIGKTDFEYAEHTGRDDSFAKSRRLKFLQALESKSLIEWEDTIERTDGKKTYHTRKFTPVFREDSTLEMMVGFGVDITKSKRIQEEILKNRQLTDSVIQNVAVGILVQGPQSEILENNKAACEMLGLTEDQLLGKTSFDDTWKVIHLDGTNFTSEEHPVPQAIQKLKPINNIIMGVYRPIFNDLVWLLVDAIPVFGDYGELLYVICSFNDITAQKNAEDSLKISNERFTYSSKATSDAIWDWNMITDEIFVGESYSSLFGHQFENNIVTGEECEAFVHPEDRKAYFEAIEEAINGEIYNWSDEYRYLKSDGTYAYVNDKAIIIRNDEGKAVRMIGAMQDITIEKKLTDQLQQSEEQFKGAFENSAVGMALVNIEGYYIEVNERLCEMLGYSSQEMKFLKFQEITHYEDLTLDLDYKEKLDSGKIANFSSEKRFIHKNKSIVWAHMSVSLAKNNKNKIKHYIVQIIDITERKKIESENRLLIEENNRNKTIQLNEARNMYRLLADNTVDLVCLHNLDTSFQYVSPSIQKLLDYAPEELLGKSPLDLAHPEDLKYLQESFNDFISKKVDDSTIARFKARNGNYIWLETKATLTEKKGEITGFQSSSRDITIRKKEEEAIEKALLKERELNELRINLVSTISHEFRTPMTTIRTSAELIALYIDDQNSAKSPLLQKRVNTITEEIDRIVDLMNAVLIISKEDSGKTNFNPVKFDLKQLCINVIENSYSNQNNNLKIQTYFEKDSFTVFADTKLMEYSIFNILNNAFKYSKGCEDIIFNLFTTDDTVVIEIIDFGIGIPEEDQSKLYNTFFRASNTTGIQGTGLGLYIVKTFTTKNSGNVQLESQLGKGTKVTLQFPLHKL</sequence>
<reference evidence="10 11" key="1">
    <citation type="submission" date="2023-04" db="EMBL/GenBank/DDBJ databases">
        <title>Two novel species of Flavobacterium.</title>
        <authorList>
            <person name="Liu Q."/>
            <person name="Xin Y.-H."/>
        </authorList>
    </citation>
    <scope>NUCLEOTIDE SEQUENCE [LARGE SCALE GENOMIC DNA]</scope>
    <source>
        <strain evidence="10 11">LB2P87</strain>
    </source>
</reference>
<dbReference type="PANTHER" id="PTHR43304:SF1">
    <property type="entry name" value="PAC DOMAIN-CONTAINING PROTEIN"/>
    <property type="match status" value="1"/>
</dbReference>
<dbReference type="SUPFAM" id="SSF47384">
    <property type="entry name" value="Homodimeric domain of signal transducing histidine kinase"/>
    <property type="match status" value="1"/>
</dbReference>
<dbReference type="SMART" id="SM00387">
    <property type="entry name" value="HATPase_c"/>
    <property type="match status" value="1"/>
</dbReference>
<feature type="domain" description="PAC" evidence="9">
    <location>
        <begin position="501"/>
        <end position="554"/>
    </location>
</feature>
<evidence type="ECO:0000259" key="8">
    <source>
        <dbReference type="PROSITE" id="PS50112"/>
    </source>
</evidence>
<dbReference type="InterPro" id="IPR005467">
    <property type="entry name" value="His_kinase_dom"/>
</dbReference>
<dbReference type="CDD" id="cd00082">
    <property type="entry name" value="HisKA"/>
    <property type="match status" value="1"/>
</dbReference>
<name>A0AAW6TJC6_9FLAO</name>
<feature type="domain" description="PAS" evidence="8">
    <location>
        <begin position="555"/>
        <end position="627"/>
    </location>
</feature>
<dbReference type="SUPFAM" id="SSF55874">
    <property type="entry name" value="ATPase domain of HSP90 chaperone/DNA topoisomerase II/histidine kinase"/>
    <property type="match status" value="1"/>
</dbReference>
<gene>
    <name evidence="10" type="ORF">QLS97_04910</name>
</gene>
<feature type="domain" description="PAC" evidence="9">
    <location>
        <begin position="899"/>
        <end position="950"/>
    </location>
</feature>
<dbReference type="SUPFAM" id="SSF55781">
    <property type="entry name" value="GAF domain-like"/>
    <property type="match status" value="1"/>
</dbReference>
<feature type="domain" description="PAC" evidence="9">
    <location>
        <begin position="368"/>
        <end position="420"/>
    </location>
</feature>
<dbReference type="Pfam" id="PF02518">
    <property type="entry name" value="HATPase_c"/>
    <property type="match status" value="1"/>
</dbReference>
<dbReference type="AlphaFoldDB" id="A0AAW6TJC6"/>
<evidence type="ECO:0000256" key="6">
    <source>
        <dbReference type="SAM" id="Coils"/>
    </source>
</evidence>
<dbReference type="InterPro" id="IPR003594">
    <property type="entry name" value="HATPase_dom"/>
</dbReference>
<dbReference type="InterPro" id="IPR001610">
    <property type="entry name" value="PAC"/>
</dbReference>
<dbReference type="SMART" id="SM00086">
    <property type="entry name" value="PAC"/>
    <property type="match status" value="6"/>
</dbReference>
<dbReference type="SMART" id="SM00388">
    <property type="entry name" value="HisKA"/>
    <property type="match status" value="1"/>
</dbReference>
<feature type="domain" description="PAC" evidence="9">
    <location>
        <begin position="758"/>
        <end position="810"/>
    </location>
</feature>
<feature type="domain" description="PAS" evidence="8">
    <location>
        <begin position="826"/>
        <end position="896"/>
    </location>
</feature>
<keyword evidence="5" id="KW-0418">Kinase</keyword>
<dbReference type="InterPro" id="IPR035965">
    <property type="entry name" value="PAS-like_dom_sf"/>
</dbReference>
<accession>A0AAW6TJC6</accession>
<evidence type="ECO:0000256" key="4">
    <source>
        <dbReference type="ARBA" id="ARBA00022679"/>
    </source>
</evidence>
<dbReference type="RefSeq" id="WP_282714621.1">
    <property type="nucleotide sequence ID" value="NZ_JASCRY010000001.1"/>
</dbReference>
<dbReference type="InterPro" id="IPR052162">
    <property type="entry name" value="Sensor_kinase/Photoreceptor"/>
</dbReference>
<dbReference type="SMART" id="SM00091">
    <property type="entry name" value="PAS"/>
    <property type="match status" value="6"/>
</dbReference>
<dbReference type="GO" id="GO:0000155">
    <property type="term" value="F:phosphorelay sensor kinase activity"/>
    <property type="evidence" value="ECO:0007669"/>
    <property type="project" value="InterPro"/>
</dbReference>
<dbReference type="EC" id="2.7.13.3" evidence="2"/>
<dbReference type="NCBIfam" id="TIGR00229">
    <property type="entry name" value="sensory_box"/>
    <property type="match status" value="5"/>
</dbReference>
<dbReference type="Pfam" id="PF00512">
    <property type="entry name" value="HisKA"/>
    <property type="match status" value="1"/>
</dbReference>
<protein>
    <recommendedName>
        <fullName evidence="2">histidine kinase</fullName>
        <ecNumber evidence="2">2.7.13.3</ecNumber>
    </recommendedName>
</protein>
<dbReference type="SUPFAM" id="SSF55785">
    <property type="entry name" value="PYP-like sensor domain (PAS domain)"/>
    <property type="match status" value="6"/>
</dbReference>
<feature type="domain" description="PAS" evidence="8">
    <location>
        <begin position="167"/>
        <end position="224"/>
    </location>
</feature>
<dbReference type="PRINTS" id="PR00344">
    <property type="entry name" value="BCTRLSENSOR"/>
</dbReference>
<keyword evidence="6" id="KW-0175">Coiled coil</keyword>
<feature type="coiled-coil region" evidence="6">
    <location>
        <begin position="150"/>
        <end position="177"/>
    </location>
</feature>
<dbReference type="CDD" id="cd00130">
    <property type="entry name" value="PAS"/>
    <property type="match status" value="5"/>
</dbReference>
<dbReference type="Gene3D" id="3.30.565.10">
    <property type="entry name" value="Histidine kinase-like ATPase, C-terminal domain"/>
    <property type="match status" value="1"/>
</dbReference>
<feature type="domain" description="PAS" evidence="8">
    <location>
        <begin position="684"/>
        <end position="726"/>
    </location>
</feature>
<feature type="domain" description="Histidine kinase" evidence="7">
    <location>
        <begin position="968"/>
        <end position="1187"/>
    </location>
</feature>
<comment type="caution">
    <text evidence="10">The sequence shown here is derived from an EMBL/GenBank/DDBJ whole genome shotgun (WGS) entry which is preliminary data.</text>
</comment>
<keyword evidence="4" id="KW-0808">Transferase</keyword>
<evidence type="ECO:0000256" key="3">
    <source>
        <dbReference type="ARBA" id="ARBA00022553"/>
    </source>
</evidence>
<evidence type="ECO:0000313" key="10">
    <source>
        <dbReference type="EMBL" id="MDI5948981.1"/>
    </source>
</evidence>
<organism evidence="10 11">
    <name type="scientific">Flavobacterium yafengii</name>
    <dbReference type="NCBI Taxonomy" id="3041253"/>
    <lineage>
        <taxon>Bacteria</taxon>
        <taxon>Pseudomonadati</taxon>
        <taxon>Bacteroidota</taxon>
        <taxon>Flavobacteriia</taxon>
        <taxon>Flavobacteriales</taxon>
        <taxon>Flavobacteriaceae</taxon>
        <taxon>Flavobacterium</taxon>
    </lineage>
</organism>
<dbReference type="Gene3D" id="1.10.287.130">
    <property type="match status" value="1"/>
</dbReference>
<dbReference type="Gene3D" id="3.30.450.20">
    <property type="entry name" value="PAS domain"/>
    <property type="match status" value="6"/>
</dbReference>
<evidence type="ECO:0000259" key="7">
    <source>
        <dbReference type="PROSITE" id="PS50109"/>
    </source>
</evidence>
<feature type="domain" description="PAC" evidence="9">
    <location>
        <begin position="631"/>
        <end position="683"/>
    </location>
</feature>
<dbReference type="InterPro" id="IPR003661">
    <property type="entry name" value="HisK_dim/P_dom"/>
</dbReference>
<dbReference type="PROSITE" id="PS50109">
    <property type="entry name" value="HIS_KIN"/>
    <property type="match status" value="1"/>
</dbReference>
<feature type="domain" description="PAC" evidence="9">
    <location>
        <begin position="240"/>
        <end position="290"/>
    </location>
</feature>
<proteinExistence type="predicted"/>
<evidence type="ECO:0000256" key="2">
    <source>
        <dbReference type="ARBA" id="ARBA00012438"/>
    </source>
</evidence>
<keyword evidence="11" id="KW-1185">Reference proteome</keyword>
<dbReference type="PROSITE" id="PS50096">
    <property type="entry name" value="IQ"/>
    <property type="match status" value="1"/>
</dbReference>
<dbReference type="CDD" id="cd00075">
    <property type="entry name" value="HATPase"/>
    <property type="match status" value="1"/>
</dbReference>
<dbReference type="InterPro" id="IPR000700">
    <property type="entry name" value="PAS-assoc_C"/>
</dbReference>
<feature type="domain" description="PAS" evidence="8">
    <location>
        <begin position="421"/>
        <end position="497"/>
    </location>
</feature>
<dbReference type="PROSITE" id="PS50112">
    <property type="entry name" value="PAS"/>
    <property type="match status" value="5"/>
</dbReference>
<dbReference type="InterPro" id="IPR036890">
    <property type="entry name" value="HATPase_C_sf"/>
</dbReference>
<evidence type="ECO:0000256" key="5">
    <source>
        <dbReference type="ARBA" id="ARBA00022777"/>
    </source>
</evidence>
<dbReference type="InterPro" id="IPR036097">
    <property type="entry name" value="HisK_dim/P_sf"/>
</dbReference>
<evidence type="ECO:0000256" key="1">
    <source>
        <dbReference type="ARBA" id="ARBA00000085"/>
    </source>
</evidence>
<dbReference type="Proteomes" id="UP001228643">
    <property type="component" value="Unassembled WGS sequence"/>
</dbReference>
<comment type="catalytic activity">
    <reaction evidence="1">
        <text>ATP + protein L-histidine = ADP + protein N-phospho-L-histidine.</text>
        <dbReference type="EC" id="2.7.13.3"/>
    </reaction>
</comment>
<dbReference type="PROSITE" id="PS50113">
    <property type="entry name" value="PAC"/>
    <property type="match status" value="6"/>
</dbReference>
<dbReference type="Pfam" id="PF13426">
    <property type="entry name" value="PAS_9"/>
    <property type="match status" value="2"/>
</dbReference>
<evidence type="ECO:0000313" key="11">
    <source>
        <dbReference type="Proteomes" id="UP001228643"/>
    </source>
</evidence>
<dbReference type="EMBL" id="JASCRY010000001">
    <property type="protein sequence ID" value="MDI5948981.1"/>
    <property type="molecule type" value="Genomic_DNA"/>
</dbReference>
<dbReference type="Pfam" id="PF08447">
    <property type="entry name" value="PAS_3"/>
    <property type="match status" value="3"/>
</dbReference>
<dbReference type="InterPro" id="IPR004358">
    <property type="entry name" value="Sig_transdc_His_kin-like_C"/>
</dbReference>
<dbReference type="InterPro" id="IPR000014">
    <property type="entry name" value="PAS"/>
</dbReference>
<dbReference type="InterPro" id="IPR013655">
    <property type="entry name" value="PAS_fold_3"/>
</dbReference>
<keyword evidence="3" id="KW-0597">Phosphoprotein</keyword>
<dbReference type="PANTHER" id="PTHR43304">
    <property type="entry name" value="PHYTOCHROME-LIKE PROTEIN CPH1"/>
    <property type="match status" value="1"/>
</dbReference>
<evidence type="ECO:0000259" key="9">
    <source>
        <dbReference type="PROSITE" id="PS50113"/>
    </source>
</evidence>